<dbReference type="Gene3D" id="3.10.450.40">
    <property type="match status" value="1"/>
</dbReference>
<proteinExistence type="predicted"/>
<accession>A0A264W746</accession>
<feature type="transmembrane region" description="Helical" evidence="1">
    <location>
        <begin position="6"/>
        <end position="28"/>
    </location>
</feature>
<evidence type="ECO:0000313" key="3">
    <source>
        <dbReference type="Proteomes" id="UP000217065"/>
    </source>
</evidence>
<dbReference type="OrthoDB" id="2381181at2"/>
<keyword evidence="1" id="KW-0812">Transmembrane</keyword>
<protein>
    <recommendedName>
        <fullName evidence="4">DUF5590 domain-containing protein</fullName>
    </recommendedName>
</protein>
<evidence type="ECO:0000313" key="2">
    <source>
        <dbReference type="EMBL" id="OZS79413.1"/>
    </source>
</evidence>
<keyword evidence="1" id="KW-1133">Transmembrane helix</keyword>
<keyword evidence="1" id="KW-0472">Membrane</keyword>
<organism evidence="2 3">
    <name type="scientific">Tetzosporium hominis</name>
    <dbReference type="NCBI Taxonomy" id="2020506"/>
    <lineage>
        <taxon>Bacteria</taxon>
        <taxon>Bacillati</taxon>
        <taxon>Bacillota</taxon>
        <taxon>Bacilli</taxon>
        <taxon>Bacillales</taxon>
        <taxon>Caryophanaceae</taxon>
        <taxon>Tetzosporium</taxon>
    </lineage>
</organism>
<sequence length="159" mass="18065">MKKQWIVASILVVVVAVVSTLGILYVVAKQPQNQDFERIETLVLSQDLVDTVTTTYAYHSVTSYITVIGTKDEQNVAYIVDSSDSKTAYEVMLEDGITAQQAEELTRAEHNVQEILSIKLGYEEIGPVWEVTYMNENDALSYTYLDFKTGEWWKRISNL</sequence>
<reference evidence="2 3" key="1">
    <citation type="submission" date="2017-07" db="EMBL/GenBank/DDBJ databases">
        <title>Tetzosporium hominis gen.nov. sp.nov.</title>
        <authorList>
            <person name="Tetz G."/>
            <person name="Tetz V."/>
        </authorList>
    </citation>
    <scope>NUCLEOTIDE SEQUENCE [LARGE SCALE GENOMIC DNA]</scope>
    <source>
        <strain evidence="2 3">VT-49</strain>
    </source>
</reference>
<dbReference type="AlphaFoldDB" id="A0A264W746"/>
<dbReference type="EMBL" id="NOKQ01000134">
    <property type="protein sequence ID" value="OZS79413.1"/>
    <property type="molecule type" value="Genomic_DNA"/>
</dbReference>
<gene>
    <name evidence="2" type="ORF">CF394_03040</name>
</gene>
<dbReference type="RefSeq" id="WP_094941794.1">
    <property type="nucleotide sequence ID" value="NZ_NOKQ01000134.1"/>
</dbReference>
<comment type="caution">
    <text evidence="2">The sequence shown here is derived from an EMBL/GenBank/DDBJ whole genome shotgun (WGS) entry which is preliminary data.</text>
</comment>
<evidence type="ECO:0000256" key="1">
    <source>
        <dbReference type="SAM" id="Phobius"/>
    </source>
</evidence>
<name>A0A264W746_9BACL</name>
<keyword evidence="3" id="KW-1185">Reference proteome</keyword>
<dbReference type="SUPFAM" id="SSF54403">
    <property type="entry name" value="Cystatin/monellin"/>
    <property type="match status" value="1"/>
</dbReference>
<evidence type="ECO:0008006" key="4">
    <source>
        <dbReference type="Google" id="ProtNLM"/>
    </source>
</evidence>
<dbReference type="InterPro" id="IPR046350">
    <property type="entry name" value="Cystatin_sf"/>
</dbReference>
<dbReference type="Proteomes" id="UP000217065">
    <property type="component" value="Unassembled WGS sequence"/>
</dbReference>